<dbReference type="EC" id="2.7.8.31" evidence="4"/>
<reference evidence="5 7" key="3">
    <citation type="submission" date="2018-08" db="EMBL/GenBank/DDBJ databases">
        <title>A genome reference for cultivated species of the human gut microbiota.</title>
        <authorList>
            <person name="Zou Y."/>
            <person name="Xue W."/>
            <person name="Luo G."/>
        </authorList>
    </citation>
    <scope>NUCLEOTIDE SEQUENCE [LARGE SCALE GENOMIC DNA]</scope>
    <source>
        <strain evidence="5 7">AF12-7</strain>
    </source>
</reference>
<keyword evidence="2" id="KW-0472">Membrane</keyword>
<keyword evidence="6" id="KW-1185">Reference proteome</keyword>
<comment type="similarity">
    <text evidence="1">Belongs to the bacterial sugar transferase family.</text>
</comment>
<dbReference type="RefSeq" id="WP_005654954.1">
    <property type="nucleotide sequence ID" value="NZ_FNOD01000004.1"/>
</dbReference>
<dbReference type="Proteomes" id="UP000056419">
    <property type="component" value="Unassembled WGS sequence"/>
</dbReference>
<evidence type="ECO:0000313" key="5">
    <source>
        <dbReference type="EMBL" id="RGW34265.1"/>
    </source>
</evidence>
<dbReference type="Pfam" id="PF02397">
    <property type="entry name" value="Bac_transf"/>
    <property type="match status" value="1"/>
</dbReference>
<feature type="domain" description="Bacterial sugar transferase" evidence="3">
    <location>
        <begin position="23"/>
        <end position="206"/>
    </location>
</feature>
<dbReference type="InterPro" id="IPR003362">
    <property type="entry name" value="Bact_transf"/>
</dbReference>
<protein>
    <submittedName>
        <fullName evidence="5">Sugar transferase</fullName>
    </submittedName>
    <submittedName>
        <fullName evidence="4">UDP-glucose:undecaprenyl-phosphate glucose-1-phosphate transferase</fullName>
        <ecNumber evidence="4">2.7.8.31</ecNumber>
    </submittedName>
</protein>
<proteinExistence type="inferred from homology"/>
<evidence type="ECO:0000313" key="7">
    <source>
        <dbReference type="Proteomes" id="UP000285150"/>
    </source>
</evidence>
<gene>
    <name evidence="4" type="primary">wcaJ_2</name>
    <name evidence="4" type="ORF">AA415_00486</name>
    <name evidence="5" type="ORF">DWV77_08015</name>
</gene>
<dbReference type="EMBL" id="LRGC01000002">
    <property type="protein sequence ID" value="KWR57030.1"/>
    <property type="molecule type" value="Genomic_DNA"/>
</dbReference>
<sequence length="211" mass="24908">MEPIEKDDHFIPDGMNAFERNVKRIGDCFLALGALIVFSPLFLICYIAVKSEDGGPAIFKQERIGRFGRPFNIYKFRSMKLDAEKYGPALYAGAKDPRMTKVGRFLRDHHLDELPQLWNVFCGDMAFIGPRPERKFFIDQIMEVDPRYRYLFQIRPGVTSYATLYNGYTDTLEKMIRRLRYDLFYLEHRSWGFDTKILFMTFMNIVFGKKF</sequence>
<evidence type="ECO:0000259" key="3">
    <source>
        <dbReference type="Pfam" id="PF02397"/>
    </source>
</evidence>
<evidence type="ECO:0000313" key="4">
    <source>
        <dbReference type="EMBL" id="KWR57030.1"/>
    </source>
</evidence>
<accession>A0A108TBV8</accession>
<dbReference type="PATRIC" id="fig|46506.5.peg.522"/>
<evidence type="ECO:0000256" key="2">
    <source>
        <dbReference type="SAM" id="Phobius"/>
    </source>
</evidence>
<dbReference type="GeneID" id="31797214"/>
<dbReference type="PANTHER" id="PTHR30576:SF0">
    <property type="entry name" value="UNDECAPRENYL-PHOSPHATE N-ACETYLGALACTOSAMINYL 1-PHOSPHATE TRANSFERASE-RELATED"/>
    <property type="match status" value="1"/>
</dbReference>
<dbReference type="Proteomes" id="UP000285150">
    <property type="component" value="Unassembled WGS sequence"/>
</dbReference>
<dbReference type="AlphaFoldDB" id="A0A108TBV8"/>
<dbReference type="PANTHER" id="PTHR30576">
    <property type="entry name" value="COLANIC BIOSYNTHESIS UDP-GLUCOSE LIPID CARRIER TRANSFERASE"/>
    <property type="match status" value="1"/>
</dbReference>
<feature type="transmembrane region" description="Helical" evidence="2">
    <location>
        <begin position="28"/>
        <end position="49"/>
    </location>
</feature>
<name>A0A108TBV8_BACSE</name>
<evidence type="ECO:0000313" key="6">
    <source>
        <dbReference type="Proteomes" id="UP000056419"/>
    </source>
</evidence>
<reference evidence="4" key="2">
    <citation type="submission" date="2016-01" db="EMBL/GenBank/DDBJ databases">
        <authorList>
            <person name="McClelland M."/>
            <person name="Jain A."/>
            <person name="Saraogi P."/>
            <person name="Mendelson R."/>
            <person name="Westerman R."/>
            <person name="SanMiguel P."/>
            <person name="Csonka L."/>
        </authorList>
    </citation>
    <scope>NUCLEOTIDE SEQUENCE</scope>
    <source>
        <strain evidence="4">CL09T03C01</strain>
    </source>
</reference>
<dbReference type="STRING" id="46506.AA415_00486"/>
<reference evidence="4 6" key="1">
    <citation type="journal article" date="2016" name="BMC Genomics">
        <title>Type VI secretion systems of human gut Bacteroidales segregate into three genetic architectures, two of which are contained on mobile genetic elements.</title>
        <authorList>
            <person name="Coyne M.J."/>
            <person name="Roelofs K.G."/>
            <person name="Comstock L.E."/>
        </authorList>
    </citation>
    <scope>NUCLEOTIDE SEQUENCE [LARGE SCALE GENOMIC DNA]</scope>
    <source>
        <strain evidence="4 6">CL09T03C01</strain>
    </source>
</reference>
<comment type="caution">
    <text evidence="4">The sequence shown here is derived from an EMBL/GenBank/DDBJ whole genome shotgun (WGS) entry which is preliminary data.</text>
</comment>
<keyword evidence="2" id="KW-0812">Transmembrane</keyword>
<dbReference type="GO" id="GO:0089702">
    <property type="term" value="F:undecaprenyl-phosphate glucose phosphotransferase activity"/>
    <property type="evidence" value="ECO:0007669"/>
    <property type="project" value="UniProtKB-EC"/>
</dbReference>
<keyword evidence="4" id="KW-0808">Transferase</keyword>
<dbReference type="EMBL" id="QSAF01000007">
    <property type="protein sequence ID" value="RGW34265.1"/>
    <property type="molecule type" value="Genomic_DNA"/>
</dbReference>
<evidence type="ECO:0000256" key="1">
    <source>
        <dbReference type="ARBA" id="ARBA00006464"/>
    </source>
</evidence>
<organism evidence="4 6">
    <name type="scientific">Bacteroides stercoris</name>
    <dbReference type="NCBI Taxonomy" id="46506"/>
    <lineage>
        <taxon>Bacteria</taxon>
        <taxon>Pseudomonadati</taxon>
        <taxon>Bacteroidota</taxon>
        <taxon>Bacteroidia</taxon>
        <taxon>Bacteroidales</taxon>
        <taxon>Bacteroidaceae</taxon>
        <taxon>Bacteroides</taxon>
    </lineage>
</organism>
<keyword evidence="2" id="KW-1133">Transmembrane helix</keyword>